<dbReference type="EMBL" id="CP018477">
    <property type="protein sequence ID" value="ASV76841.1"/>
    <property type="molecule type" value="Genomic_DNA"/>
</dbReference>
<accession>A0A286RLL7</accession>
<dbReference type="AlphaFoldDB" id="A0A286RLL7"/>
<evidence type="ECO:0000256" key="1">
    <source>
        <dbReference type="SAM" id="MobiDB-lite"/>
    </source>
</evidence>
<evidence type="ECO:0000313" key="3">
    <source>
        <dbReference type="Proteomes" id="UP000215086"/>
    </source>
</evidence>
<evidence type="ECO:0000313" key="2">
    <source>
        <dbReference type="EMBL" id="ASV76841.1"/>
    </source>
</evidence>
<feature type="region of interest" description="Disordered" evidence="1">
    <location>
        <begin position="1"/>
        <end position="22"/>
    </location>
</feature>
<dbReference type="KEGG" id="ttf:THTE_4240"/>
<protein>
    <submittedName>
        <fullName evidence="2">Uncharacterized protein</fullName>
    </submittedName>
</protein>
<keyword evidence="3" id="KW-1185">Reference proteome</keyword>
<proteinExistence type="predicted"/>
<reference evidence="2 3" key="1">
    <citation type="journal article" name="Front. Microbiol.">
        <title>Sugar Metabolism of the First Thermophilic Planctomycete Thermogutta terrifontis: Comparative Genomic and Transcriptomic Approaches.</title>
        <authorList>
            <person name="Elcheninov A.G."/>
            <person name="Menzel P."/>
            <person name="Gudbergsdottir S.R."/>
            <person name="Slesarev A.I."/>
            <person name="Kadnikov V.V."/>
            <person name="Krogh A."/>
            <person name="Bonch-Osmolovskaya E.A."/>
            <person name="Peng X."/>
            <person name="Kublanov I.V."/>
        </authorList>
    </citation>
    <scope>NUCLEOTIDE SEQUENCE [LARGE SCALE GENOMIC DNA]</scope>
    <source>
        <strain evidence="2 3">R1</strain>
    </source>
</reference>
<name>A0A286RLL7_9BACT</name>
<sequence>MGGLRKMASSPRRSARDSGRTKYGADMVSALRDLRPCLYTRFHQLCKH</sequence>
<organism evidence="2 3">
    <name type="scientific">Thermogutta terrifontis</name>
    <dbReference type="NCBI Taxonomy" id="1331910"/>
    <lineage>
        <taxon>Bacteria</taxon>
        <taxon>Pseudomonadati</taxon>
        <taxon>Planctomycetota</taxon>
        <taxon>Planctomycetia</taxon>
        <taxon>Pirellulales</taxon>
        <taxon>Thermoguttaceae</taxon>
        <taxon>Thermogutta</taxon>
    </lineage>
</organism>
<gene>
    <name evidence="2" type="ORF">THTE_4240</name>
</gene>
<dbReference type="Proteomes" id="UP000215086">
    <property type="component" value="Chromosome"/>
</dbReference>